<evidence type="ECO:0008006" key="4">
    <source>
        <dbReference type="Google" id="ProtNLM"/>
    </source>
</evidence>
<keyword evidence="3" id="KW-1185">Reference proteome</keyword>
<dbReference type="EMBL" id="WJIE01000005">
    <property type="protein sequence ID" value="MRG94248.1"/>
    <property type="molecule type" value="Genomic_DNA"/>
</dbReference>
<dbReference type="Proteomes" id="UP000440224">
    <property type="component" value="Unassembled WGS sequence"/>
</dbReference>
<dbReference type="AlphaFoldDB" id="A0A6N7PQA4"/>
<organism evidence="2 3">
    <name type="scientific">Polyangium spumosum</name>
    <dbReference type="NCBI Taxonomy" id="889282"/>
    <lineage>
        <taxon>Bacteria</taxon>
        <taxon>Pseudomonadati</taxon>
        <taxon>Myxococcota</taxon>
        <taxon>Polyangia</taxon>
        <taxon>Polyangiales</taxon>
        <taxon>Polyangiaceae</taxon>
        <taxon>Polyangium</taxon>
    </lineage>
</organism>
<gene>
    <name evidence="2" type="ORF">GF068_20315</name>
</gene>
<evidence type="ECO:0000313" key="3">
    <source>
        <dbReference type="Proteomes" id="UP000440224"/>
    </source>
</evidence>
<accession>A0A6N7PQA4</accession>
<evidence type="ECO:0000256" key="1">
    <source>
        <dbReference type="SAM" id="MobiDB-lite"/>
    </source>
</evidence>
<evidence type="ECO:0000313" key="2">
    <source>
        <dbReference type="EMBL" id="MRG94248.1"/>
    </source>
</evidence>
<reference evidence="2 3" key="1">
    <citation type="submission" date="2019-10" db="EMBL/GenBank/DDBJ databases">
        <title>A soil myxobacterium in the family Polyangiaceae.</title>
        <authorList>
            <person name="Li Y."/>
            <person name="Wang J."/>
        </authorList>
    </citation>
    <scope>NUCLEOTIDE SEQUENCE [LARGE SCALE GENOMIC DNA]</scope>
    <source>
        <strain evidence="2 3">DSM 14734</strain>
    </source>
</reference>
<proteinExistence type="predicted"/>
<protein>
    <recommendedName>
        <fullName evidence="4">DUF3352 domain-containing protein</fullName>
    </recommendedName>
</protein>
<sequence length="360" mass="37477">MLSASDRRTASSRTSSSAEAPDPQRRALLAATLVALASAATGCGAPPPPVTKPEGKPEPPLAVPSLEALLPLAGLRWIVLANPREITSIPWLVPFVATVIPEARFDRFARGTAVDLRRTPEAIIASYTTSEGDALVELVRHVSDPRTVERAFRDRLSAGATRAVDRHDLVRVSGKIGRSPHAFAAIGADVACFQQAGSLARGPCRIATLFARGALARAARALDEPSLRALAERLGPAPARAFALGPFEGELARGARGLLAAATAIGAAARPSAREGILLSVAVAGDFSRTGEAASEELAAAWRDLAEGSFGHLLGLDAPVTAPLSTHAPDAVAFMVELDPRKLAKGLADATSSEIDQIMR</sequence>
<name>A0A6N7PQA4_9BACT</name>
<comment type="caution">
    <text evidence="2">The sequence shown here is derived from an EMBL/GenBank/DDBJ whole genome shotgun (WGS) entry which is preliminary data.</text>
</comment>
<feature type="region of interest" description="Disordered" evidence="1">
    <location>
        <begin position="1"/>
        <end position="24"/>
    </location>
</feature>